<dbReference type="Gene3D" id="1.10.3680.10">
    <property type="entry name" value="TerB-like"/>
    <property type="match status" value="1"/>
</dbReference>
<comment type="caution">
    <text evidence="1">The sequence shown here is derived from an EMBL/GenBank/DDBJ whole genome shotgun (WGS) entry which is preliminary data.</text>
</comment>
<dbReference type="InterPro" id="IPR029024">
    <property type="entry name" value="TerB-like"/>
</dbReference>
<keyword evidence="2" id="KW-1185">Reference proteome</keyword>
<sequence>MFDARKLLDQLVGPQGGALADDLLTKGRDLLGQGTDAIAGQASQAFGQETVDKARDYLSRNAEQLGIGAAAGGLLGVLLGSDTGRKVGGTVLQAGALAAIGGLAWKAYSQWQASKGGQPAATGEAPPAIEHPGGEQGVATALIVAMISAAKADGVVDPKEYRTILGKASEAGLDLETNAFLEAELSSPVDIDKVVAASTSPQMAVQLYAASALAITPDRNSEKAYLTELASRLGLEPGLVAEVEARIAAARAAG</sequence>
<dbReference type="SUPFAM" id="SSF158682">
    <property type="entry name" value="TerB-like"/>
    <property type="match status" value="1"/>
</dbReference>
<accession>A0A947GGY4</accession>
<protein>
    <submittedName>
        <fullName evidence="1">Tellurite resistance TerB family protein</fullName>
    </submittedName>
</protein>
<evidence type="ECO:0000313" key="2">
    <source>
        <dbReference type="Proteomes" id="UP000766595"/>
    </source>
</evidence>
<dbReference type="RefSeq" id="WP_261971528.1">
    <property type="nucleotide sequence ID" value="NZ_JAHHZF010000018.1"/>
</dbReference>
<dbReference type="EMBL" id="JAHHZF010000018">
    <property type="protein sequence ID" value="MBT9293030.1"/>
    <property type="molecule type" value="Genomic_DNA"/>
</dbReference>
<gene>
    <name evidence="1" type="ORF">KL771_26445</name>
</gene>
<dbReference type="AlphaFoldDB" id="A0A947GGY4"/>
<evidence type="ECO:0000313" key="1">
    <source>
        <dbReference type="EMBL" id="MBT9293030.1"/>
    </source>
</evidence>
<dbReference type="CDD" id="cd07178">
    <property type="entry name" value="terB_like_YebE"/>
    <property type="match status" value="1"/>
</dbReference>
<reference evidence="1 2" key="1">
    <citation type="submission" date="2021-06" db="EMBL/GenBank/DDBJ databases">
        <authorList>
            <person name="Grouzdev D.S."/>
            <person name="Koziaeva V."/>
        </authorList>
    </citation>
    <scope>NUCLEOTIDE SEQUENCE [LARGE SCALE GENOMIC DNA]</scope>
    <source>
        <strain evidence="1 2">22</strain>
    </source>
</reference>
<organism evidence="1 2">
    <name type="scientific">Prosthecodimorpha staleyi</name>
    <dbReference type="NCBI Taxonomy" id="2840188"/>
    <lineage>
        <taxon>Bacteria</taxon>
        <taxon>Pseudomonadati</taxon>
        <taxon>Pseudomonadota</taxon>
        <taxon>Alphaproteobacteria</taxon>
        <taxon>Hyphomicrobiales</taxon>
        <taxon>Ancalomicrobiaceae</taxon>
        <taxon>Prosthecodimorpha</taxon>
    </lineage>
</organism>
<dbReference type="Pfam" id="PF04391">
    <property type="entry name" value="DUF533"/>
    <property type="match status" value="1"/>
</dbReference>
<dbReference type="InterPro" id="IPR007486">
    <property type="entry name" value="YebE"/>
</dbReference>
<proteinExistence type="predicted"/>
<dbReference type="Proteomes" id="UP000766595">
    <property type="component" value="Unassembled WGS sequence"/>
</dbReference>
<name>A0A947GGY4_9HYPH</name>